<dbReference type="InterPro" id="IPR036322">
    <property type="entry name" value="WD40_repeat_dom_sf"/>
</dbReference>
<evidence type="ECO:0000259" key="10">
    <source>
        <dbReference type="SMART" id="SM01033"/>
    </source>
</evidence>
<keyword evidence="4 8" id="KW-0853">WD repeat</keyword>
<evidence type="ECO:0000256" key="5">
    <source>
        <dbReference type="ARBA" id="ARBA00022737"/>
    </source>
</evidence>
<dbReference type="SUPFAM" id="SSF50978">
    <property type="entry name" value="WD40 repeat-like"/>
    <property type="match status" value="1"/>
</dbReference>
<evidence type="ECO:0000256" key="1">
    <source>
        <dbReference type="ARBA" id="ARBA00004099"/>
    </source>
</evidence>
<dbReference type="EMBL" id="JAVHJM010000012">
    <property type="protein sequence ID" value="KAK6500693.1"/>
    <property type="molecule type" value="Genomic_DNA"/>
</dbReference>
<sequence>MASDDEGPTVVASTRPTKVSARTSLQKNRHDTDAEAEAEAKAIQTFRKNAVEQYGRGAQVPVKSIKTKRLRENMKRMEHKFHEGAVQAKAAELLLEENPGYLEAEGLEKTYHFSQKDLQKELDIGTAKKGFELKLPTFGPYCIDYNRNGTDLLLGGRKGHVAAFDWRSSSLHTELQLNETIRDVKWLHNSQFFAVSQKKYVYIYDLKGIEIHCLKSHIEVTNMEFLPYHFLLATIGNAGWLKYQDTSTGQHLCEINTKLGSPMSMTQNQRNAIIHVGHAKGLVTLWSPNVTTPLVKMICHKGPVRAVAVDREGYYMATAGQESLVSIWDIRMYKKVHSYSTPIPAKSLHISDRGMLAVGWGSHTQVWKDALRTKANSPYIQHHTPANVVEDVRFCPFEDILGVGHAGGFESIIVPGAGEANYDALELNPFESKKQRQEAEVRLLLNKLKPEMISLDPDFIGTIDRRSASEKNGQTWQDAEKKKAEEKLQIRNRQRGKNSALRRHLRKSGKKNIIDLKRLKLEEMKDKRKRAAQGIAESKREELGPAVARFYRAPARG</sequence>
<feature type="domain" description="BING4 C-terminal" evidence="10">
    <location>
        <begin position="378"/>
        <end position="457"/>
    </location>
</feature>
<evidence type="ECO:0000256" key="4">
    <source>
        <dbReference type="ARBA" id="ARBA00022574"/>
    </source>
</evidence>
<dbReference type="PANTHER" id="PTHR14085">
    <property type="entry name" value="WD-REPEAT PROTEIN BING4"/>
    <property type="match status" value="1"/>
</dbReference>
<dbReference type="InterPro" id="IPR040315">
    <property type="entry name" value="WDR46/Utp7"/>
</dbReference>
<dbReference type="FunFam" id="2.130.10.10:FF:000378">
    <property type="entry name" value="U3 small nucleolar RNA-associated protein 7"/>
    <property type="match status" value="1"/>
</dbReference>
<evidence type="ECO:0000256" key="9">
    <source>
        <dbReference type="SAM" id="MobiDB-lite"/>
    </source>
</evidence>
<evidence type="ECO:0000313" key="11">
    <source>
        <dbReference type="EMBL" id="KAK6500693.1"/>
    </source>
</evidence>
<dbReference type="GO" id="GO:0000462">
    <property type="term" value="P:maturation of SSU-rRNA from tricistronic rRNA transcript (SSU-rRNA, 5.8S rRNA, LSU-rRNA)"/>
    <property type="evidence" value="ECO:0007669"/>
    <property type="project" value="TreeGrafter"/>
</dbReference>
<dbReference type="PROSITE" id="PS50294">
    <property type="entry name" value="WD_REPEATS_REGION"/>
    <property type="match status" value="1"/>
</dbReference>
<comment type="function">
    <text evidence="1">Involved in nucleolar processing of pre-18S ribosomal RNA.</text>
</comment>
<gene>
    <name evidence="11" type="primary">UTP7</name>
    <name evidence="11" type="ORF">TWF506_003458</name>
</gene>
<dbReference type="Pfam" id="PF00400">
    <property type="entry name" value="WD40"/>
    <property type="match status" value="1"/>
</dbReference>
<keyword evidence="5" id="KW-0677">Repeat</keyword>
<keyword evidence="6" id="KW-0539">Nucleus</keyword>
<dbReference type="Pfam" id="PF08149">
    <property type="entry name" value="BING4CT"/>
    <property type="match status" value="1"/>
</dbReference>
<dbReference type="InterPro" id="IPR012952">
    <property type="entry name" value="BING4_C_dom"/>
</dbReference>
<evidence type="ECO:0000256" key="3">
    <source>
        <dbReference type="ARBA" id="ARBA00022552"/>
    </source>
</evidence>
<name>A0AAN8N3Z7_9PEZI</name>
<dbReference type="Proteomes" id="UP001307849">
    <property type="component" value="Unassembled WGS sequence"/>
</dbReference>
<comment type="caution">
    <text evidence="11">The sequence shown here is derived from an EMBL/GenBank/DDBJ whole genome shotgun (WGS) entry which is preliminary data.</text>
</comment>
<feature type="repeat" description="WD" evidence="8">
    <location>
        <begin position="297"/>
        <end position="338"/>
    </location>
</feature>
<evidence type="ECO:0000256" key="2">
    <source>
        <dbReference type="ARBA" id="ARBA00004604"/>
    </source>
</evidence>
<keyword evidence="12" id="KW-1185">Reference proteome</keyword>
<evidence type="ECO:0000256" key="7">
    <source>
        <dbReference type="ARBA" id="ARBA00076453"/>
    </source>
</evidence>
<evidence type="ECO:0000313" key="12">
    <source>
        <dbReference type="Proteomes" id="UP001307849"/>
    </source>
</evidence>
<proteinExistence type="predicted"/>
<feature type="compositionally biased region" description="Polar residues" evidence="9">
    <location>
        <begin position="11"/>
        <end position="26"/>
    </location>
</feature>
<dbReference type="AlphaFoldDB" id="A0AAN8N3Z7"/>
<evidence type="ECO:0000256" key="6">
    <source>
        <dbReference type="ARBA" id="ARBA00023242"/>
    </source>
</evidence>
<protein>
    <recommendedName>
        <fullName evidence="7">U three protein 7</fullName>
    </recommendedName>
</protein>
<dbReference type="PROSITE" id="PS50082">
    <property type="entry name" value="WD_REPEATS_2"/>
    <property type="match status" value="1"/>
</dbReference>
<dbReference type="Gene3D" id="2.130.10.10">
    <property type="entry name" value="YVTN repeat-like/Quinoprotein amine dehydrogenase"/>
    <property type="match status" value="1"/>
</dbReference>
<feature type="region of interest" description="Disordered" evidence="9">
    <location>
        <begin position="464"/>
        <end position="486"/>
    </location>
</feature>
<keyword evidence="3" id="KW-0698">rRNA processing</keyword>
<reference evidence="11 12" key="1">
    <citation type="submission" date="2019-10" db="EMBL/GenBank/DDBJ databases">
        <authorList>
            <person name="Palmer J.M."/>
        </authorList>
    </citation>
    <scope>NUCLEOTIDE SEQUENCE [LARGE SCALE GENOMIC DNA]</scope>
    <source>
        <strain evidence="11 12">TWF506</strain>
    </source>
</reference>
<dbReference type="PANTHER" id="PTHR14085:SF3">
    <property type="entry name" value="WD REPEAT-CONTAINING PROTEIN 46"/>
    <property type="match status" value="1"/>
</dbReference>
<comment type="subcellular location">
    <subcellularLocation>
        <location evidence="2">Nucleus</location>
        <location evidence="2">Nucleolus</location>
    </subcellularLocation>
</comment>
<accession>A0AAN8N3Z7</accession>
<evidence type="ECO:0000256" key="8">
    <source>
        <dbReference type="PROSITE-ProRule" id="PRU00221"/>
    </source>
</evidence>
<dbReference type="SMART" id="SM00320">
    <property type="entry name" value="WD40"/>
    <property type="match status" value="4"/>
</dbReference>
<dbReference type="GO" id="GO:0032040">
    <property type="term" value="C:small-subunit processome"/>
    <property type="evidence" value="ECO:0007669"/>
    <property type="project" value="TreeGrafter"/>
</dbReference>
<dbReference type="SMART" id="SM01033">
    <property type="entry name" value="BING4CT"/>
    <property type="match status" value="1"/>
</dbReference>
<organism evidence="11 12">
    <name type="scientific">Arthrobotrys conoides</name>
    <dbReference type="NCBI Taxonomy" id="74498"/>
    <lineage>
        <taxon>Eukaryota</taxon>
        <taxon>Fungi</taxon>
        <taxon>Dikarya</taxon>
        <taxon>Ascomycota</taxon>
        <taxon>Pezizomycotina</taxon>
        <taxon>Orbiliomycetes</taxon>
        <taxon>Orbiliales</taxon>
        <taxon>Orbiliaceae</taxon>
        <taxon>Arthrobotrys</taxon>
    </lineage>
</organism>
<feature type="region of interest" description="Disordered" evidence="9">
    <location>
        <begin position="1"/>
        <end position="37"/>
    </location>
</feature>
<dbReference type="InterPro" id="IPR001680">
    <property type="entry name" value="WD40_rpt"/>
</dbReference>
<dbReference type="InterPro" id="IPR015943">
    <property type="entry name" value="WD40/YVTN_repeat-like_dom_sf"/>
</dbReference>
<dbReference type="GO" id="GO:0030686">
    <property type="term" value="C:90S preribosome"/>
    <property type="evidence" value="ECO:0007669"/>
    <property type="project" value="TreeGrafter"/>
</dbReference>